<name>A0A1G2S5N9_9BACT</name>
<evidence type="ECO:0000256" key="1">
    <source>
        <dbReference type="SAM" id="SignalP"/>
    </source>
</evidence>
<dbReference type="InterPro" id="IPR002909">
    <property type="entry name" value="IPT_dom"/>
</dbReference>
<dbReference type="InterPro" id="IPR036366">
    <property type="entry name" value="PGBDSf"/>
</dbReference>
<feature type="signal peptide" evidence="1">
    <location>
        <begin position="1"/>
        <end position="20"/>
    </location>
</feature>
<evidence type="ECO:0000259" key="2">
    <source>
        <dbReference type="Pfam" id="PF01833"/>
    </source>
</evidence>
<keyword evidence="1" id="KW-0732">Signal</keyword>
<dbReference type="InterPro" id="IPR013783">
    <property type="entry name" value="Ig-like_fold"/>
</dbReference>
<dbReference type="SUPFAM" id="SSF47090">
    <property type="entry name" value="PGBD-like"/>
    <property type="match status" value="1"/>
</dbReference>
<reference evidence="3 4" key="1">
    <citation type="journal article" date="2016" name="Nat. Commun.">
        <title>Thousands of microbial genomes shed light on interconnected biogeochemical processes in an aquifer system.</title>
        <authorList>
            <person name="Anantharaman K."/>
            <person name="Brown C.T."/>
            <person name="Hug L.A."/>
            <person name="Sharon I."/>
            <person name="Castelle C.J."/>
            <person name="Probst A.J."/>
            <person name="Thomas B.C."/>
            <person name="Singh A."/>
            <person name="Wilkins M.J."/>
            <person name="Karaoz U."/>
            <person name="Brodie E.L."/>
            <person name="Williams K.H."/>
            <person name="Hubbard S.S."/>
            <person name="Banfield J.F."/>
        </authorList>
    </citation>
    <scope>NUCLEOTIDE SEQUENCE [LARGE SCALE GENOMIC DNA]</scope>
</reference>
<dbReference type="Pfam" id="PF01833">
    <property type="entry name" value="TIG"/>
    <property type="match status" value="1"/>
</dbReference>
<dbReference type="Proteomes" id="UP000179118">
    <property type="component" value="Unassembled WGS sequence"/>
</dbReference>
<dbReference type="EMBL" id="MHUT01000021">
    <property type="protein sequence ID" value="OHA80403.1"/>
    <property type="molecule type" value="Genomic_DNA"/>
</dbReference>
<accession>A0A1G2S5N9</accession>
<protein>
    <recommendedName>
        <fullName evidence="2">IPT/TIG domain-containing protein</fullName>
    </recommendedName>
</protein>
<proteinExistence type="predicted"/>
<dbReference type="SUPFAM" id="SSF81296">
    <property type="entry name" value="E set domains"/>
    <property type="match status" value="2"/>
</dbReference>
<evidence type="ECO:0000313" key="3">
    <source>
        <dbReference type="EMBL" id="OHA80403.1"/>
    </source>
</evidence>
<dbReference type="InterPro" id="IPR036365">
    <property type="entry name" value="PGBD-like_sf"/>
</dbReference>
<organism evidence="3 4">
    <name type="scientific">Candidatus Yonathbacteria bacterium RIFCSPHIGHO2_02_FULL_44_14</name>
    <dbReference type="NCBI Taxonomy" id="1802724"/>
    <lineage>
        <taxon>Bacteria</taxon>
        <taxon>Candidatus Yonathiibacteriota</taxon>
    </lineage>
</organism>
<dbReference type="Gene3D" id="2.60.40.10">
    <property type="entry name" value="Immunoglobulins"/>
    <property type="match status" value="2"/>
</dbReference>
<feature type="chain" id="PRO_5009584332" description="IPT/TIG domain-containing protein" evidence="1">
    <location>
        <begin position="21"/>
        <end position="307"/>
    </location>
</feature>
<dbReference type="Gene3D" id="1.10.101.10">
    <property type="entry name" value="PGBD-like superfamily/PGBD"/>
    <property type="match status" value="1"/>
</dbReference>
<evidence type="ECO:0000313" key="4">
    <source>
        <dbReference type="Proteomes" id="UP000179118"/>
    </source>
</evidence>
<comment type="caution">
    <text evidence="3">The sequence shown here is derived from an EMBL/GenBank/DDBJ whole genome shotgun (WGS) entry which is preliminary data.</text>
</comment>
<gene>
    <name evidence="3" type="ORF">A3D51_01080</name>
</gene>
<feature type="domain" description="IPT/TIG" evidence="2">
    <location>
        <begin position="136"/>
        <end position="198"/>
    </location>
</feature>
<dbReference type="InterPro" id="IPR014756">
    <property type="entry name" value="Ig_E-set"/>
</dbReference>
<dbReference type="AlphaFoldDB" id="A0A1G2S5N9"/>
<sequence>MNFKTIFCVVLFAIPLISLADSESFTRTLKLGMRGEDVRSLQIFLNADVETRVAETGVGSNGNETDYFGPATKRALIKFQEKYRAEILTPIGLVSGTGIFGAKTRAKALTLKSSSQTSAVIQASNNDVIVMFPSQYSGTPGTMITISGAGFTDDNTVYFGPAYAVVKAVSSNKQTITLKVPSVPKGTYSLYVKNSQGESNKDAFFVVTDGVTPEPKIESIGPSQAARGARVIIKGSGFTLNGNTIRGGTNIFEDISSADGASLSFVVPPSTLTATSSESGKKVFLPLWVYVVNENGVSNGKSFDLEL</sequence>